<organism evidence="1 2">
    <name type="scientific">Pyxidicoccus fallax</name>
    <dbReference type="NCBI Taxonomy" id="394095"/>
    <lineage>
        <taxon>Bacteria</taxon>
        <taxon>Pseudomonadati</taxon>
        <taxon>Myxococcota</taxon>
        <taxon>Myxococcia</taxon>
        <taxon>Myxococcales</taxon>
        <taxon>Cystobacterineae</taxon>
        <taxon>Myxococcaceae</taxon>
        <taxon>Pyxidicoccus</taxon>
    </lineage>
</organism>
<dbReference type="AlphaFoldDB" id="A0A848LJS6"/>
<name>A0A848LJS6_9BACT</name>
<proteinExistence type="predicted"/>
<comment type="caution">
    <text evidence="1">The sequence shown here is derived from an EMBL/GenBank/DDBJ whole genome shotgun (WGS) entry which is preliminary data.</text>
</comment>
<dbReference type="RefSeq" id="WP_169347283.1">
    <property type="nucleotide sequence ID" value="NZ_JABBJJ010000118.1"/>
</dbReference>
<dbReference type="Proteomes" id="UP000518300">
    <property type="component" value="Unassembled WGS sequence"/>
</dbReference>
<dbReference type="EMBL" id="JABBJJ010000118">
    <property type="protein sequence ID" value="NMO18007.1"/>
    <property type="molecule type" value="Genomic_DNA"/>
</dbReference>
<reference evidence="1 2" key="1">
    <citation type="submission" date="2020-04" db="EMBL/GenBank/DDBJ databases">
        <title>Draft genome of Pyxidicoccus fallax type strain.</title>
        <authorList>
            <person name="Whitworth D.E."/>
        </authorList>
    </citation>
    <scope>NUCLEOTIDE SEQUENCE [LARGE SCALE GENOMIC DNA]</scope>
    <source>
        <strain evidence="1 2">DSM 14698</strain>
    </source>
</reference>
<protein>
    <submittedName>
        <fullName evidence="1">Uncharacterized protein</fullName>
    </submittedName>
</protein>
<accession>A0A848LJS6</accession>
<gene>
    <name evidence="1" type="ORF">HG543_24570</name>
</gene>
<evidence type="ECO:0000313" key="1">
    <source>
        <dbReference type="EMBL" id="NMO18007.1"/>
    </source>
</evidence>
<evidence type="ECO:0000313" key="2">
    <source>
        <dbReference type="Proteomes" id="UP000518300"/>
    </source>
</evidence>
<keyword evidence="2" id="KW-1185">Reference proteome</keyword>
<sequence length="142" mass="15656">MSLLTTSPVQDVPSMRRCDLPAHVADKRNPRTSLAYLAMLHNHAGGESISTPDLHAIAGMARLHGPTTTFQGKQVSISIAAFFGREIDGKPECAGFYHYAPARSDEVFQYRVDSGRLTRRVVARVVWSDDQTPKILPIRGQP</sequence>